<dbReference type="Gene3D" id="3.40.1690.10">
    <property type="entry name" value="secretion proteins EscU"/>
    <property type="match status" value="1"/>
</dbReference>
<dbReference type="RefSeq" id="WP_013259119.1">
    <property type="nucleotide sequence ID" value="NC_014365.1"/>
</dbReference>
<keyword evidence="10 13" id="KW-0472">Membrane</keyword>
<feature type="compositionally biased region" description="Basic and acidic residues" evidence="14">
    <location>
        <begin position="1"/>
        <end position="14"/>
    </location>
</feature>
<evidence type="ECO:0000256" key="2">
    <source>
        <dbReference type="ARBA" id="ARBA00010690"/>
    </source>
</evidence>
<evidence type="ECO:0000256" key="9">
    <source>
        <dbReference type="ARBA" id="ARBA00022989"/>
    </source>
</evidence>
<evidence type="ECO:0000256" key="4">
    <source>
        <dbReference type="ARBA" id="ARBA00022448"/>
    </source>
</evidence>
<dbReference type="PRINTS" id="PR00950">
    <property type="entry name" value="TYPE3IMSPROT"/>
</dbReference>
<dbReference type="NCBIfam" id="TIGR00328">
    <property type="entry name" value="flhB"/>
    <property type="match status" value="1"/>
</dbReference>
<keyword evidence="9 13" id="KW-1133">Transmembrane helix</keyword>
<keyword evidence="15" id="KW-0282">Flagellum</keyword>
<evidence type="ECO:0000256" key="12">
    <source>
        <dbReference type="ARBA" id="ARBA00025078"/>
    </source>
</evidence>
<reference evidence="15 16" key="1">
    <citation type="journal article" date="2010" name="Stand. Genomic Sci.">
        <title>Complete genome sequence of Desulfarculus baarsii type strain (2st14).</title>
        <authorList>
            <person name="Sun H."/>
            <person name="Spring S."/>
            <person name="Lapidus A."/>
            <person name="Davenport K."/>
            <person name="Del Rio T.G."/>
            <person name="Tice H."/>
            <person name="Nolan M."/>
            <person name="Copeland A."/>
            <person name="Cheng J.F."/>
            <person name="Lucas S."/>
            <person name="Tapia R."/>
            <person name="Goodwin L."/>
            <person name="Pitluck S."/>
            <person name="Ivanova N."/>
            <person name="Pagani I."/>
            <person name="Mavromatis K."/>
            <person name="Ovchinnikova G."/>
            <person name="Pati A."/>
            <person name="Chen A."/>
            <person name="Palaniappan K."/>
            <person name="Hauser L."/>
            <person name="Chang Y.J."/>
            <person name="Jeffries C.D."/>
            <person name="Detter J.C."/>
            <person name="Han C."/>
            <person name="Rohde M."/>
            <person name="Brambilla E."/>
            <person name="Goker M."/>
            <person name="Woyke T."/>
            <person name="Bristow J."/>
            <person name="Eisen J.A."/>
            <person name="Markowitz V."/>
            <person name="Hugenholtz P."/>
            <person name="Kyrpides N.C."/>
            <person name="Klenk H.P."/>
            <person name="Land M."/>
        </authorList>
    </citation>
    <scope>NUCLEOTIDE SEQUENCE [LARGE SCALE GENOMIC DNA]</scope>
    <source>
        <strain evidence="16">ATCC 33931 / DSM 2075 / LMG 7858 / VKM B-1802 / 2st14</strain>
    </source>
</reference>
<dbReference type="MEROPS" id="N06.A01"/>
<dbReference type="STRING" id="644282.Deba_2318"/>
<organism evidence="15 16">
    <name type="scientific">Desulfarculus baarsii (strain ATCC 33931 / DSM 2075 / LMG 7858 / VKM B-1802 / 2st14)</name>
    <dbReference type="NCBI Taxonomy" id="644282"/>
    <lineage>
        <taxon>Bacteria</taxon>
        <taxon>Pseudomonadati</taxon>
        <taxon>Thermodesulfobacteriota</taxon>
        <taxon>Desulfarculia</taxon>
        <taxon>Desulfarculales</taxon>
        <taxon>Desulfarculaceae</taxon>
        <taxon>Desulfarculus</taxon>
    </lineage>
</organism>
<keyword evidence="11 13" id="KW-1006">Bacterial flagellum protein export</keyword>
<feature type="transmembrane region" description="Helical" evidence="13">
    <location>
        <begin position="146"/>
        <end position="164"/>
    </location>
</feature>
<evidence type="ECO:0000313" key="16">
    <source>
        <dbReference type="Proteomes" id="UP000009047"/>
    </source>
</evidence>
<proteinExistence type="inferred from homology"/>
<dbReference type="EMBL" id="CP002085">
    <property type="protein sequence ID" value="ADK85680.1"/>
    <property type="molecule type" value="Genomic_DNA"/>
</dbReference>
<evidence type="ECO:0000256" key="11">
    <source>
        <dbReference type="ARBA" id="ARBA00023225"/>
    </source>
</evidence>
<evidence type="ECO:0000256" key="8">
    <source>
        <dbReference type="ARBA" id="ARBA00022927"/>
    </source>
</evidence>
<keyword evidence="8 13" id="KW-0653">Protein transport</keyword>
<gene>
    <name evidence="13" type="primary">flhB</name>
    <name evidence="15" type="ordered locus">Deba_2318</name>
</gene>
<evidence type="ECO:0000256" key="10">
    <source>
        <dbReference type="ARBA" id="ARBA00023136"/>
    </source>
</evidence>
<feature type="transmembrane region" description="Helical" evidence="13">
    <location>
        <begin position="33"/>
        <end position="54"/>
    </location>
</feature>
<dbReference type="HOGENOM" id="CLU_041013_1_2_7"/>
<dbReference type="KEGG" id="dbr:Deba_2318"/>
<comment type="subcellular location">
    <subcellularLocation>
        <location evidence="1">Cell membrane</location>
        <topology evidence="1">Multi-pass membrane protein</topology>
    </subcellularLocation>
</comment>
<keyword evidence="16" id="KW-1185">Reference proteome</keyword>
<feature type="region of interest" description="Disordered" evidence="14">
    <location>
        <begin position="1"/>
        <end position="27"/>
    </location>
</feature>
<keyword evidence="5 13" id="KW-1003">Cell membrane</keyword>
<dbReference type="Pfam" id="PF01312">
    <property type="entry name" value="Bac_export_2"/>
    <property type="match status" value="1"/>
</dbReference>
<dbReference type="GO" id="GO:0005886">
    <property type="term" value="C:plasma membrane"/>
    <property type="evidence" value="ECO:0007669"/>
    <property type="project" value="UniProtKB-SubCell"/>
</dbReference>
<keyword evidence="7 13" id="KW-1005">Bacterial flagellum biogenesis</keyword>
<evidence type="ECO:0000256" key="1">
    <source>
        <dbReference type="ARBA" id="ARBA00004651"/>
    </source>
</evidence>
<dbReference type="PANTHER" id="PTHR30531:SF12">
    <property type="entry name" value="FLAGELLAR BIOSYNTHETIC PROTEIN FLHB"/>
    <property type="match status" value="1"/>
</dbReference>
<keyword evidence="6 13" id="KW-0812">Transmembrane</keyword>
<comment type="similarity">
    <text evidence="2 13">Belongs to the type III secretion exporter family.</text>
</comment>
<dbReference type="InterPro" id="IPR029025">
    <property type="entry name" value="T3SS_substrate_exporter_C"/>
</dbReference>
<feature type="transmembrane region" description="Helical" evidence="13">
    <location>
        <begin position="184"/>
        <end position="212"/>
    </location>
</feature>
<dbReference type="Proteomes" id="UP000009047">
    <property type="component" value="Chromosome"/>
</dbReference>
<accession>E1QJD7</accession>
<keyword evidence="15" id="KW-0969">Cilium</keyword>
<dbReference type="InterPro" id="IPR006135">
    <property type="entry name" value="T3SS_substrate_exporter"/>
</dbReference>
<evidence type="ECO:0000256" key="6">
    <source>
        <dbReference type="ARBA" id="ARBA00022692"/>
    </source>
</evidence>
<evidence type="ECO:0000256" key="5">
    <source>
        <dbReference type="ARBA" id="ARBA00022475"/>
    </source>
</evidence>
<keyword evidence="15" id="KW-0966">Cell projection</keyword>
<dbReference type="GO" id="GO:0044780">
    <property type="term" value="P:bacterial-type flagellum assembly"/>
    <property type="evidence" value="ECO:0007669"/>
    <property type="project" value="InterPro"/>
</dbReference>
<sequence length="364" mass="40386">MADNTAQEKTEKPTPRRRSKAREKGQVAKSQELGSIGVLFAGLMCLYAFGGFVYDQSATMMTHILSRAAETPVSLAQVHNLSIDLMGHFLRTLAPFMLAVVLAGVAVNVAQTGFMLATSRLRPDLKKINPLEGLKKFVSMRMLVEAIKNTGKICVVGLVAYLVLADELPNFPNIGKLGGLTAMLIYIADVCLRIFLWSLAAMFILAILDYAYQKYQFEKGLKMSKQEIKDEFKQTEGDPHVKSRIRQLQRERAMKRMMAAVPQADVVITNPTHLAVAIFYQAGQMDAPEVVAKGQNKIAERIKALAQENNVPIIEDKPLAQALYKSVEVGQRIPFELFGAVAAILAHVYREKQTHQQVLDAIKQ</sequence>
<dbReference type="AlphaFoldDB" id="E1QJD7"/>
<dbReference type="Gene3D" id="6.10.250.2080">
    <property type="match status" value="1"/>
</dbReference>
<dbReference type="GO" id="GO:0009306">
    <property type="term" value="P:protein secretion"/>
    <property type="evidence" value="ECO:0007669"/>
    <property type="project" value="InterPro"/>
</dbReference>
<evidence type="ECO:0000256" key="7">
    <source>
        <dbReference type="ARBA" id="ARBA00022795"/>
    </source>
</evidence>
<feature type="transmembrane region" description="Helical" evidence="13">
    <location>
        <begin position="96"/>
        <end position="117"/>
    </location>
</feature>
<evidence type="ECO:0000256" key="13">
    <source>
        <dbReference type="RuleBase" id="RU364091"/>
    </source>
</evidence>
<evidence type="ECO:0000256" key="14">
    <source>
        <dbReference type="SAM" id="MobiDB-lite"/>
    </source>
</evidence>
<evidence type="ECO:0000313" key="15">
    <source>
        <dbReference type="EMBL" id="ADK85680.1"/>
    </source>
</evidence>
<comment type="function">
    <text evidence="12 13">Required for formation of the rod structure in the basal body of the flagellar apparatus. Together with FliI and FliH, may constitute the export apparatus of flagellin.</text>
</comment>
<dbReference type="InterPro" id="IPR006136">
    <property type="entry name" value="FlhB"/>
</dbReference>
<dbReference type="OrthoDB" id="9807950at2"/>
<protein>
    <recommendedName>
        <fullName evidence="3 13">Flagellar biosynthetic protein FlhB</fullName>
    </recommendedName>
</protein>
<name>E1QJD7_DESB2</name>
<dbReference type="eggNOG" id="COG1377">
    <property type="taxonomic scope" value="Bacteria"/>
</dbReference>
<keyword evidence="4 13" id="KW-0813">Transport</keyword>
<dbReference type="PANTHER" id="PTHR30531">
    <property type="entry name" value="FLAGELLAR BIOSYNTHETIC PROTEIN FLHB"/>
    <property type="match status" value="1"/>
</dbReference>
<evidence type="ECO:0000256" key="3">
    <source>
        <dbReference type="ARBA" id="ARBA00021622"/>
    </source>
</evidence>
<dbReference type="SUPFAM" id="SSF160544">
    <property type="entry name" value="EscU C-terminal domain-like"/>
    <property type="match status" value="1"/>
</dbReference>